<comment type="caution">
    <text evidence="1">The sequence shown here is derived from an EMBL/GenBank/DDBJ whole genome shotgun (WGS) entry which is preliminary data.</text>
</comment>
<proteinExistence type="predicted"/>
<name>A0ACC0L820_RHOML</name>
<accession>A0ACC0L820</accession>
<gene>
    <name evidence="1" type="ORF">RHMOL_Rhmol13G0174500</name>
</gene>
<evidence type="ECO:0000313" key="1">
    <source>
        <dbReference type="EMBL" id="KAI8524765.1"/>
    </source>
</evidence>
<dbReference type="Proteomes" id="UP001062846">
    <property type="component" value="Chromosome 13"/>
</dbReference>
<dbReference type="EMBL" id="CM046400">
    <property type="protein sequence ID" value="KAI8524765.1"/>
    <property type="molecule type" value="Genomic_DNA"/>
</dbReference>
<keyword evidence="2" id="KW-1185">Reference proteome</keyword>
<organism evidence="1 2">
    <name type="scientific">Rhododendron molle</name>
    <name type="common">Chinese azalea</name>
    <name type="synonym">Azalea mollis</name>
    <dbReference type="NCBI Taxonomy" id="49168"/>
    <lineage>
        <taxon>Eukaryota</taxon>
        <taxon>Viridiplantae</taxon>
        <taxon>Streptophyta</taxon>
        <taxon>Embryophyta</taxon>
        <taxon>Tracheophyta</taxon>
        <taxon>Spermatophyta</taxon>
        <taxon>Magnoliopsida</taxon>
        <taxon>eudicotyledons</taxon>
        <taxon>Gunneridae</taxon>
        <taxon>Pentapetalae</taxon>
        <taxon>asterids</taxon>
        <taxon>Ericales</taxon>
        <taxon>Ericaceae</taxon>
        <taxon>Ericoideae</taxon>
        <taxon>Rhodoreae</taxon>
        <taxon>Rhododendron</taxon>
    </lineage>
</organism>
<sequence>MPVEHPKPPIEHPTDAAPPKPPPMRPQYHRSKPLVSDMQDMRNCYDSLLSAAATTANSAYGAYLISFPVSLACKVDYWCGLLENPATNLEPLHVTFSPIWCRSSAGSNLR</sequence>
<evidence type="ECO:0000313" key="2">
    <source>
        <dbReference type="Proteomes" id="UP001062846"/>
    </source>
</evidence>
<protein>
    <submittedName>
        <fullName evidence="1">Uncharacterized protein</fullName>
    </submittedName>
</protein>
<reference evidence="1" key="1">
    <citation type="submission" date="2022-02" db="EMBL/GenBank/DDBJ databases">
        <title>Plant Genome Project.</title>
        <authorList>
            <person name="Zhang R.-G."/>
        </authorList>
    </citation>
    <scope>NUCLEOTIDE SEQUENCE</scope>
    <source>
        <strain evidence="1">AT1</strain>
    </source>
</reference>